<gene>
    <name evidence="1" type="ORF">PAL_GLEAN10016512</name>
</gene>
<accession>L5KVL7</accession>
<proteinExistence type="predicted"/>
<dbReference type="EMBL" id="KB030554">
    <property type="protein sequence ID" value="ELK15026.1"/>
    <property type="molecule type" value="Genomic_DNA"/>
</dbReference>
<evidence type="ECO:0000313" key="1">
    <source>
        <dbReference type="EMBL" id="ELK15026.1"/>
    </source>
</evidence>
<reference evidence="2" key="1">
    <citation type="journal article" date="2013" name="Science">
        <title>Comparative analysis of bat genomes provides insight into the evolution of flight and immunity.</title>
        <authorList>
            <person name="Zhang G."/>
            <person name="Cowled C."/>
            <person name="Shi Z."/>
            <person name="Huang Z."/>
            <person name="Bishop-Lilly K.A."/>
            <person name="Fang X."/>
            <person name="Wynne J.W."/>
            <person name="Xiong Z."/>
            <person name="Baker M.L."/>
            <person name="Zhao W."/>
            <person name="Tachedjian M."/>
            <person name="Zhu Y."/>
            <person name="Zhou P."/>
            <person name="Jiang X."/>
            <person name="Ng J."/>
            <person name="Yang L."/>
            <person name="Wu L."/>
            <person name="Xiao J."/>
            <person name="Feng Y."/>
            <person name="Chen Y."/>
            <person name="Sun X."/>
            <person name="Zhang Y."/>
            <person name="Marsh G.A."/>
            <person name="Crameri G."/>
            <person name="Broder C.C."/>
            <person name="Frey K.G."/>
            <person name="Wang L.F."/>
            <person name="Wang J."/>
        </authorList>
    </citation>
    <scope>NUCLEOTIDE SEQUENCE [LARGE SCALE GENOMIC DNA]</scope>
</reference>
<organism evidence="1 2">
    <name type="scientific">Pteropus alecto</name>
    <name type="common">Black flying fox</name>
    <dbReference type="NCBI Taxonomy" id="9402"/>
    <lineage>
        <taxon>Eukaryota</taxon>
        <taxon>Metazoa</taxon>
        <taxon>Chordata</taxon>
        <taxon>Craniata</taxon>
        <taxon>Vertebrata</taxon>
        <taxon>Euteleostomi</taxon>
        <taxon>Mammalia</taxon>
        <taxon>Eutheria</taxon>
        <taxon>Laurasiatheria</taxon>
        <taxon>Chiroptera</taxon>
        <taxon>Yinpterochiroptera</taxon>
        <taxon>Pteropodoidea</taxon>
        <taxon>Pteropodidae</taxon>
        <taxon>Pteropodinae</taxon>
        <taxon>Pteropus</taxon>
    </lineage>
</organism>
<dbReference type="InParanoid" id="L5KVL7"/>
<dbReference type="STRING" id="9402.L5KVL7"/>
<dbReference type="Proteomes" id="UP000010552">
    <property type="component" value="Unassembled WGS sequence"/>
</dbReference>
<dbReference type="AlphaFoldDB" id="L5KVL7"/>
<evidence type="ECO:0000313" key="2">
    <source>
        <dbReference type="Proteomes" id="UP000010552"/>
    </source>
</evidence>
<protein>
    <submittedName>
        <fullName evidence="1">Acid sphingomyelinase-like phosphodiesterase 3b</fullName>
    </submittedName>
</protein>
<keyword evidence="2" id="KW-1185">Reference proteome</keyword>
<name>L5KVL7_PTEAL</name>
<sequence length="86" mass="9210">MPKASACSMHAALGRITRDQGALQRYYVYNLVSYHLRACGAEHLCALRKVAFDACAACLCTSGSAPAPDLELLQAALLCLRALLAR</sequence>